<evidence type="ECO:0000256" key="9">
    <source>
        <dbReference type="ARBA" id="ARBA00023136"/>
    </source>
</evidence>
<evidence type="ECO:0000259" key="15">
    <source>
        <dbReference type="Pfam" id="PF21381"/>
    </source>
</evidence>
<dbReference type="GO" id="GO:0010008">
    <property type="term" value="C:endosome membrane"/>
    <property type="evidence" value="ECO:0007669"/>
    <property type="project" value="UniProtKB-SubCell"/>
</dbReference>
<feature type="transmembrane region" description="Helical" evidence="13">
    <location>
        <begin position="472"/>
        <end position="494"/>
    </location>
</feature>
<dbReference type="Pfam" id="PF08016">
    <property type="entry name" value="PKD_channel"/>
    <property type="match status" value="1"/>
</dbReference>
<keyword evidence="8" id="KW-0406">Ion transport</keyword>
<dbReference type="Gene3D" id="1.10.287.70">
    <property type="match status" value="1"/>
</dbReference>
<keyword evidence="6" id="KW-0967">Endosome</keyword>
<evidence type="ECO:0000256" key="6">
    <source>
        <dbReference type="ARBA" id="ARBA00022753"/>
    </source>
</evidence>
<dbReference type="GO" id="GO:0072345">
    <property type="term" value="F:NAADP-sensitive calcium-release channel activity"/>
    <property type="evidence" value="ECO:0007669"/>
    <property type="project" value="TreeGrafter"/>
</dbReference>
<organism evidence="16 17">
    <name type="scientific">Parastrongyloides trichosuri</name>
    <name type="common">Possum-specific nematode worm</name>
    <dbReference type="NCBI Taxonomy" id="131310"/>
    <lineage>
        <taxon>Eukaryota</taxon>
        <taxon>Metazoa</taxon>
        <taxon>Ecdysozoa</taxon>
        <taxon>Nematoda</taxon>
        <taxon>Chromadorea</taxon>
        <taxon>Rhabditida</taxon>
        <taxon>Tylenchina</taxon>
        <taxon>Panagrolaimomorpha</taxon>
        <taxon>Strongyloidoidea</taxon>
        <taxon>Strongyloididae</taxon>
        <taxon>Parastrongyloides</taxon>
    </lineage>
</organism>
<dbReference type="InterPro" id="IPR039031">
    <property type="entry name" value="Mucolipin"/>
</dbReference>
<keyword evidence="9 13" id="KW-0472">Membrane</keyword>
<feature type="domain" description="Mucolipin extracytosolic" evidence="15">
    <location>
        <begin position="111"/>
        <end position="322"/>
    </location>
</feature>
<evidence type="ECO:0000259" key="14">
    <source>
        <dbReference type="Pfam" id="PF08016"/>
    </source>
</evidence>
<keyword evidence="11" id="KW-0407">Ion channel</keyword>
<dbReference type="Proteomes" id="UP000038045">
    <property type="component" value="Unplaced"/>
</dbReference>
<evidence type="ECO:0000256" key="4">
    <source>
        <dbReference type="ARBA" id="ARBA00022475"/>
    </source>
</evidence>
<evidence type="ECO:0000256" key="5">
    <source>
        <dbReference type="ARBA" id="ARBA00022692"/>
    </source>
</evidence>
<comment type="catalytic activity">
    <reaction evidence="12">
        <text>Ca(2+)(in) = Ca(2+)(out)</text>
        <dbReference type="Rhea" id="RHEA:29671"/>
        <dbReference type="ChEBI" id="CHEBI:29108"/>
    </reaction>
</comment>
<dbReference type="CDD" id="cd21050">
    <property type="entry name" value="ELD_TRPML"/>
    <property type="match status" value="1"/>
</dbReference>
<name>A0A0N4ZAV0_PARTI</name>
<feature type="domain" description="Polycystin cation channel PKD1/PKD2" evidence="14">
    <location>
        <begin position="412"/>
        <end position="566"/>
    </location>
</feature>
<evidence type="ECO:0000256" key="12">
    <source>
        <dbReference type="ARBA" id="ARBA00036634"/>
    </source>
</evidence>
<dbReference type="STRING" id="131310.A0A0N4ZAV0"/>
<evidence type="ECO:0000256" key="10">
    <source>
        <dbReference type="ARBA" id="ARBA00023157"/>
    </source>
</evidence>
<dbReference type="GO" id="GO:0005886">
    <property type="term" value="C:plasma membrane"/>
    <property type="evidence" value="ECO:0007669"/>
    <property type="project" value="UniProtKB-SubCell"/>
</dbReference>
<dbReference type="InterPro" id="IPR013122">
    <property type="entry name" value="PKD1_2_channel"/>
</dbReference>
<feature type="transmembrane region" description="Helical" evidence="13">
    <location>
        <begin position="395"/>
        <end position="420"/>
    </location>
</feature>
<evidence type="ECO:0000256" key="2">
    <source>
        <dbReference type="ARBA" id="ARBA00004651"/>
    </source>
</evidence>
<keyword evidence="4" id="KW-1003">Cell membrane</keyword>
<proteinExistence type="predicted"/>
<accession>A0A0N4ZAV0</accession>
<dbReference type="PANTHER" id="PTHR12127:SF7">
    <property type="entry name" value="SD02261P"/>
    <property type="match status" value="1"/>
</dbReference>
<keyword evidence="3" id="KW-0813">Transport</keyword>
<evidence type="ECO:0000256" key="7">
    <source>
        <dbReference type="ARBA" id="ARBA00022989"/>
    </source>
</evidence>
<evidence type="ECO:0000313" key="17">
    <source>
        <dbReference type="WBParaSite" id="PTRK_0000466400.1"/>
    </source>
</evidence>
<dbReference type="Pfam" id="PF21381">
    <property type="entry name" value="MCLN_ECD"/>
    <property type="match status" value="1"/>
</dbReference>
<protein>
    <submittedName>
        <fullName evidence="17">PKD_channel domain-containing protein</fullName>
    </submittedName>
</protein>
<dbReference type="PANTHER" id="PTHR12127">
    <property type="entry name" value="MUCOLIPIN"/>
    <property type="match status" value="1"/>
</dbReference>
<keyword evidence="7 13" id="KW-1133">Transmembrane helix</keyword>
<keyword evidence="5 13" id="KW-0812">Transmembrane</keyword>
<keyword evidence="10" id="KW-1015">Disulfide bond</keyword>
<dbReference type="FunFam" id="1.10.287.70:FF:000207">
    <property type="entry name" value="Predicted protein"/>
    <property type="match status" value="1"/>
</dbReference>
<dbReference type="WBParaSite" id="PTRK_0000466400.1">
    <property type="protein sequence ID" value="PTRK_0000466400.1"/>
    <property type="gene ID" value="PTRK_0000466400"/>
</dbReference>
<comment type="subcellular location">
    <subcellularLocation>
        <location evidence="2">Cell membrane</location>
        <topology evidence="2">Multi-pass membrane protein</topology>
    </subcellularLocation>
    <subcellularLocation>
        <location evidence="1">Endosome membrane</location>
        <topology evidence="1">Multi-pass membrane protein</topology>
    </subcellularLocation>
</comment>
<evidence type="ECO:0000256" key="11">
    <source>
        <dbReference type="ARBA" id="ARBA00023303"/>
    </source>
</evidence>
<evidence type="ECO:0000313" key="16">
    <source>
        <dbReference type="Proteomes" id="UP000038045"/>
    </source>
</evidence>
<dbReference type="GO" id="GO:0005765">
    <property type="term" value="C:lysosomal membrane"/>
    <property type="evidence" value="ECO:0007669"/>
    <property type="project" value="TreeGrafter"/>
</dbReference>
<dbReference type="AlphaFoldDB" id="A0A0N4ZAV0"/>
<feature type="transmembrane region" description="Helical" evidence="13">
    <location>
        <begin position="432"/>
        <end position="452"/>
    </location>
</feature>
<dbReference type="InterPro" id="IPR049134">
    <property type="entry name" value="MCLN_ECD"/>
</dbReference>
<feature type="transmembrane region" description="Helical" evidence="13">
    <location>
        <begin position="341"/>
        <end position="362"/>
    </location>
</feature>
<evidence type="ECO:0000256" key="8">
    <source>
        <dbReference type="ARBA" id="ARBA00023065"/>
    </source>
</evidence>
<evidence type="ECO:0000256" key="13">
    <source>
        <dbReference type="SAM" id="Phobius"/>
    </source>
</evidence>
<evidence type="ECO:0000256" key="3">
    <source>
        <dbReference type="ARBA" id="ARBA00022448"/>
    </source>
</evidence>
<feature type="transmembrane region" description="Helical" evidence="13">
    <location>
        <begin position="540"/>
        <end position="565"/>
    </location>
</feature>
<sequence length="644" mass="74657">MRTSVLNNGYHQFDNNISSTSEESTEMTSEPFNLPKEESFINYNVIMENMNESTKEFTLRLRRHLQFFFMDPMKKFQTRRQIPFKLALQVFKIITITAQLVLFAELRISHVDFIEDTSTVMRHKFLQNWSDERDVVSYPPSAGKYSVFDSSDILEHFAFSTNAYYSIQNKTFASFSYDTSWKDLSTNYRNHTFLTPIYDIPPMSMCIEKIANVEINNNNYEFDVSPREECSFLNYTTSEILKLRDDPLYMKELLEKRNLTLTAEESLSISKVLLMFNLRTIHYSPANKDQTPECYLIKVKITFDNSRHTGQVFIDLNSVISYEQICNGRVLKAPTFSWDSIIVFVIDVVVLVFCIFSFVLCLRALIKAHLLKETTTAFFLKTFGKKMSITDQMDFLNMWYLMIVVNDVLMIFGTVCKVTIEFRDFDNDLFTITSIFLGSGALLVYVGLLRYLGFFNQYNVLVLTLKKCIPNILRFLVCAIILYLGFLIAGWVIIGPYSLKFRTLAKSSEALFSLLNGDDMFATFATINDSNGTIKIFGTIYIYVFVSLFIYVVLSLFIAIIMDAYEIIKERYKRSEKKEVSLLKEFLASGDPLDASDPENRHLYSPNALLKLGGPLFHEREVVNQLFDAIYNATSNIKSYIWRR</sequence>
<evidence type="ECO:0000256" key="1">
    <source>
        <dbReference type="ARBA" id="ARBA00004337"/>
    </source>
</evidence>
<reference evidence="17" key="1">
    <citation type="submission" date="2017-02" db="UniProtKB">
        <authorList>
            <consortium name="WormBaseParasite"/>
        </authorList>
    </citation>
    <scope>IDENTIFICATION</scope>
</reference>
<keyword evidence="16" id="KW-1185">Reference proteome</keyword>